<dbReference type="PROSITE" id="PS01186">
    <property type="entry name" value="EGF_2"/>
    <property type="match status" value="1"/>
</dbReference>
<keyword evidence="1 6" id="KW-0245">EGF-like domain</keyword>
<keyword evidence="8" id="KW-0732">Signal</keyword>
<keyword evidence="3" id="KW-0677">Repeat</keyword>
<dbReference type="SUPFAM" id="SSF57196">
    <property type="entry name" value="EGF/Laminin"/>
    <property type="match status" value="1"/>
</dbReference>
<evidence type="ECO:0000313" key="12">
    <source>
        <dbReference type="Proteomes" id="UP001174909"/>
    </source>
</evidence>
<dbReference type="Proteomes" id="UP001174909">
    <property type="component" value="Unassembled WGS sequence"/>
</dbReference>
<feature type="disulfide bond" evidence="7">
    <location>
        <begin position="362"/>
        <end position="389"/>
    </location>
</feature>
<feature type="domain" description="EGF-like" evidence="9">
    <location>
        <begin position="860"/>
        <end position="898"/>
    </location>
</feature>
<keyword evidence="12" id="KW-1185">Reference proteome</keyword>
<proteinExistence type="predicted"/>
<dbReference type="CDD" id="cd00033">
    <property type="entry name" value="CCP"/>
    <property type="match status" value="7"/>
</dbReference>
<feature type="domain" description="Sushi" evidence="10">
    <location>
        <begin position="212"/>
        <end position="275"/>
    </location>
</feature>
<keyword evidence="4 7" id="KW-1015">Disulfide bond</keyword>
<dbReference type="InterPro" id="IPR050350">
    <property type="entry name" value="Compl-Cell_Adhes-Reg"/>
</dbReference>
<dbReference type="CDD" id="cd00054">
    <property type="entry name" value="EGF_CA"/>
    <property type="match status" value="1"/>
</dbReference>
<feature type="disulfide bond" evidence="7">
    <location>
        <begin position="420"/>
        <end position="447"/>
    </location>
</feature>
<feature type="disulfide bond" evidence="7">
    <location>
        <begin position="594"/>
        <end position="621"/>
    </location>
</feature>
<evidence type="ECO:0000256" key="2">
    <source>
        <dbReference type="ARBA" id="ARBA00022659"/>
    </source>
</evidence>
<feature type="signal peptide" evidence="8">
    <location>
        <begin position="1"/>
        <end position="21"/>
    </location>
</feature>
<feature type="disulfide bond" evidence="7">
    <location>
        <begin position="304"/>
        <end position="331"/>
    </location>
</feature>
<feature type="disulfide bond" evidence="7">
    <location>
        <begin position="478"/>
        <end position="505"/>
    </location>
</feature>
<feature type="domain" description="Sushi" evidence="10">
    <location>
        <begin position="508"/>
        <end position="565"/>
    </location>
</feature>
<dbReference type="InterPro" id="IPR035976">
    <property type="entry name" value="Sushi/SCR/CCP_sf"/>
</dbReference>
<gene>
    <name evidence="11" type="ORF">GBAR_LOCUS20443</name>
</gene>
<dbReference type="InterPro" id="IPR000742">
    <property type="entry name" value="EGF"/>
</dbReference>
<comment type="caution">
    <text evidence="11">The sequence shown here is derived from an EMBL/GenBank/DDBJ whole genome shotgun (WGS) entry which is preliminary data.</text>
</comment>
<evidence type="ECO:0000256" key="5">
    <source>
        <dbReference type="ARBA" id="ARBA00023180"/>
    </source>
</evidence>
<dbReference type="InterPro" id="IPR000152">
    <property type="entry name" value="EGF-type_Asp/Asn_hydroxyl_site"/>
</dbReference>
<evidence type="ECO:0000256" key="4">
    <source>
        <dbReference type="ARBA" id="ARBA00023157"/>
    </source>
</evidence>
<dbReference type="GO" id="GO:0005509">
    <property type="term" value="F:calcium ion binding"/>
    <property type="evidence" value="ECO:0007669"/>
    <property type="project" value="InterPro"/>
</dbReference>
<sequence length="900" mass="93242">MELRVLVALATVFVSLPSSYQQSCLEPVAANLQTVIALLIPTGDAAVPPQSVNVSDFHVVCRVHDNVQGLLQAVSVVVQYTCSGHSNCPSGTAVEQIESGCESGQWSNIVEGSTSFTRSQTTEASLSTTAREDCSACVSPELASELGITTDSVTHCVACNSACDQGLMRCFGPGASDCCNFYNNSVCVEQCPSPFLSNSDSICVCPEGKTGHNCEDVVDCGGLLAPASGLVNVSTTVFNSTATYSCNDGYSLEGDSTRTCLASGLWSGRSPQCTVVDCGVLVDPTSGAVTLSNTTFTSSATYSCNDGYSLVGDSTRTCLASGLWSGIAPNCTVVDCGGLPDPENGAATVTDTIFNSTATFSCNDGYNLVGEETRRCLASGSWSGSAPNCTEIDCGDLFDPTNGGVSVTSKRFNSTATYTCDSGYNLVGDTARTCLATASWSSFEPSCIVVSCGGLADPENGAVEVFDTTFTSTATYSCNDGYSLVGDTTRTCEASGLWSGTAPLCTVVDCGALEDPANGSVAVSDTTFNSTSSYSCSVGYRLDGESPRTCLATGLWSGSTPTCTVVDCGSLADPAFGEVRISDTTFASTATYTCSDGYSLVGDTTRTCLASGLWSGGEPTCTGHAIGSSCPAIMQTDVERVLSSYVAEQTSCSGQTNCPPQITIIDMYINCLSSGPLRDTYTHTTVTVLYTTIGMQYLAQADIGCSNSTSSWEASVLRYIASSLDQVFVAGNGTENEDTRTSCSACLSPQLATELGTTSHSIYHCVGCDDVCSATGAGLCYGPSPTECCSYYSPSNVCMSNCGPRRTYNSQWQCICASFWREPDCTVCDLSCENGGTPDVLGCTACHCPAGYSGTHCGDDIDECSTSETCSMNGVCTNSAGGFSCSCFAGYTGGTLSDQH</sequence>
<name>A0AA35SVQ2_GEOBA</name>
<dbReference type="PROSITE" id="PS01187">
    <property type="entry name" value="EGF_CA"/>
    <property type="match status" value="1"/>
</dbReference>
<evidence type="ECO:0000256" key="7">
    <source>
        <dbReference type="PROSITE-ProRule" id="PRU00302"/>
    </source>
</evidence>
<keyword evidence="2 7" id="KW-0768">Sushi</keyword>
<dbReference type="SMART" id="SM00032">
    <property type="entry name" value="CCP"/>
    <property type="match status" value="7"/>
</dbReference>
<dbReference type="Pfam" id="PF07645">
    <property type="entry name" value="EGF_CA"/>
    <property type="match status" value="1"/>
</dbReference>
<dbReference type="PROSITE" id="PS50923">
    <property type="entry name" value="SUSHI"/>
    <property type="match status" value="7"/>
</dbReference>
<keyword evidence="5" id="KW-0325">Glycoprotein</keyword>
<evidence type="ECO:0000256" key="1">
    <source>
        <dbReference type="ARBA" id="ARBA00022536"/>
    </source>
</evidence>
<dbReference type="PANTHER" id="PTHR19325">
    <property type="entry name" value="COMPLEMENT COMPONENT-RELATED SUSHI DOMAIN-CONTAINING"/>
    <property type="match status" value="1"/>
</dbReference>
<dbReference type="PANTHER" id="PTHR19325:SF575">
    <property type="entry name" value="LOCOMOTION-RELATED PROTEIN HIKARU GENKI"/>
    <property type="match status" value="1"/>
</dbReference>
<accession>A0AA35SVQ2</accession>
<feature type="domain" description="Sushi" evidence="10">
    <location>
        <begin position="334"/>
        <end position="391"/>
    </location>
</feature>
<feature type="chain" id="PRO_5041301156" evidence="8">
    <location>
        <begin position="22"/>
        <end position="900"/>
    </location>
</feature>
<evidence type="ECO:0000256" key="6">
    <source>
        <dbReference type="PROSITE-ProRule" id="PRU00076"/>
    </source>
</evidence>
<dbReference type="Gene3D" id="2.10.70.10">
    <property type="entry name" value="Complement Module, domain 1"/>
    <property type="match status" value="7"/>
</dbReference>
<feature type="disulfide bond" evidence="7">
    <location>
        <begin position="246"/>
        <end position="273"/>
    </location>
</feature>
<dbReference type="InterPro" id="IPR000436">
    <property type="entry name" value="Sushi_SCR_CCP_dom"/>
</dbReference>
<dbReference type="PROSITE" id="PS00010">
    <property type="entry name" value="ASX_HYDROXYL"/>
    <property type="match status" value="1"/>
</dbReference>
<dbReference type="Pfam" id="PF00084">
    <property type="entry name" value="Sushi"/>
    <property type="match status" value="7"/>
</dbReference>
<dbReference type="InterPro" id="IPR001881">
    <property type="entry name" value="EGF-like_Ca-bd_dom"/>
</dbReference>
<organism evidence="11 12">
    <name type="scientific">Geodia barretti</name>
    <name type="common">Barrett's horny sponge</name>
    <dbReference type="NCBI Taxonomy" id="519541"/>
    <lineage>
        <taxon>Eukaryota</taxon>
        <taxon>Metazoa</taxon>
        <taxon>Porifera</taxon>
        <taxon>Demospongiae</taxon>
        <taxon>Heteroscleromorpha</taxon>
        <taxon>Tetractinellida</taxon>
        <taxon>Astrophorina</taxon>
        <taxon>Geodiidae</taxon>
        <taxon>Geodia</taxon>
    </lineage>
</organism>
<dbReference type="AlphaFoldDB" id="A0AA35SVQ2"/>
<dbReference type="InterPro" id="IPR018097">
    <property type="entry name" value="EGF_Ca-bd_CS"/>
</dbReference>
<evidence type="ECO:0000256" key="3">
    <source>
        <dbReference type="ARBA" id="ARBA00022737"/>
    </source>
</evidence>
<dbReference type="SUPFAM" id="SSF57535">
    <property type="entry name" value="Complement control module/SCR domain"/>
    <property type="match status" value="7"/>
</dbReference>
<dbReference type="Gene3D" id="2.10.25.10">
    <property type="entry name" value="Laminin"/>
    <property type="match status" value="1"/>
</dbReference>
<reference evidence="11" key="1">
    <citation type="submission" date="2023-03" db="EMBL/GenBank/DDBJ databases">
        <authorList>
            <person name="Steffen K."/>
            <person name="Cardenas P."/>
        </authorList>
    </citation>
    <scope>NUCLEOTIDE SEQUENCE</scope>
</reference>
<dbReference type="PROSITE" id="PS50026">
    <property type="entry name" value="EGF_3"/>
    <property type="match status" value="1"/>
</dbReference>
<evidence type="ECO:0000256" key="8">
    <source>
        <dbReference type="SAM" id="SignalP"/>
    </source>
</evidence>
<feature type="domain" description="Sushi" evidence="10">
    <location>
        <begin position="276"/>
        <end position="333"/>
    </location>
</feature>
<feature type="disulfide bond" evidence="7">
    <location>
        <begin position="536"/>
        <end position="563"/>
    </location>
</feature>
<evidence type="ECO:0000259" key="10">
    <source>
        <dbReference type="PROSITE" id="PS50923"/>
    </source>
</evidence>
<feature type="domain" description="Sushi" evidence="10">
    <location>
        <begin position="566"/>
        <end position="623"/>
    </location>
</feature>
<dbReference type="InterPro" id="IPR049883">
    <property type="entry name" value="NOTCH1_EGF-like"/>
</dbReference>
<comment type="caution">
    <text evidence="6">Lacks conserved residue(s) required for the propagation of feature annotation.</text>
</comment>
<dbReference type="SMART" id="SM00179">
    <property type="entry name" value="EGF_CA"/>
    <property type="match status" value="1"/>
</dbReference>
<evidence type="ECO:0000259" key="9">
    <source>
        <dbReference type="PROSITE" id="PS50026"/>
    </source>
</evidence>
<feature type="domain" description="Sushi" evidence="10">
    <location>
        <begin position="450"/>
        <end position="507"/>
    </location>
</feature>
<dbReference type="EMBL" id="CASHTH010002872">
    <property type="protein sequence ID" value="CAI8036484.1"/>
    <property type="molecule type" value="Genomic_DNA"/>
</dbReference>
<evidence type="ECO:0000313" key="11">
    <source>
        <dbReference type="EMBL" id="CAI8036484.1"/>
    </source>
</evidence>
<protein>
    <submittedName>
        <fullName evidence="11">CUB and sushi domain-containing protein 3</fullName>
    </submittedName>
</protein>
<feature type="domain" description="Sushi" evidence="10">
    <location>
        <begin position="392"/>
        <end position="449"/>
    </location>
</feature>